<evidence type="ECO:0000256" key="5">
    <source>
        <dbReference type="ARBA" id="ARBA00023242"/>
    </source>
</evidence>
<evidence type="ECO:0000256" key="1">
    <source>
        <dbReference type="ARBA" id="ARBA00004123"/>
    </source>
</evidence>
<evidence type="ECO:0000313" key="7">
    <source>
        <dbReference type="EMBL" id="KAF3320272.1"/>
    </source>
</evidence>
<evidence type="ECO:0000256" key="3">
    <source>
        <dbReference type="ARBA" id="ARBA00023125"/>
    </source>
</evidence>
<keyword evidence="4" id="KW-0804">Transcription</keyword>
<sequence>MGRAKVPIKKIENTTTLKVTFSKRRKGLIKKAYELSVLCDIEVALIMFSPCGMLSHFSGHRRIEDVLKRYLRLSDQEKTPADKDNKKRDGTHNVVIPNKENLILLLEKLKVDEDMVRQASSSNNQASSTPNLAEISKDSATKDINQELMKSKARLEELNETTRFLFGDLHKLHHTHQELEEREMRLMEVLFRVRERKMLPQHKLLQTTQGLVQMQSQKEGTSSLMQQESPFIQHTKASKEKILMQPPFERILDMKEEVVMEGNYNEAPKYQNQTSVFNDKAVQKINNPMGPPNIAFGSYQDNPWKQPWKYTNTTWTQPLATTEQFPLF</sequence>
<protein>
    <submittedName>
        <fullName evidence="7">MADS-box transcription factor 18</fullName>
    </submittedName>
</protein>
<dbReference type="GO" id="GO:0046983">
    <property type="term" value="F:protein dimerization activity"/>
    <property type="evidence" value="ECO:0007669"/>
    <property type="project" value="InterPro"/>
</dbReference>
<dbReference type="GO" id="GO:0005634">
    <property type="term" value="C:nucleus"/>
    <property type="evidence" value="ECO:0007669"/>
    <property type="project" value="UniProtKB-SubCell"/>
</dbReference>
<dbReference type="InterPro" id="IPR002100">
    <property type="entry name" value="TF_MADSbox"/>
</dbReference>
<dbReference type="InterPro" id="IPR050142">
    <property type="entry name" value="MADS-box/MEF2_TF"/>
</dbReference>
<comment type="subcellular location">
    <subcellularLocation>
        <location evidence="1">Nucleus</location>
    </subcellularLocation>
</comment>
<dbReference type="CDD" id="cd00265">
    <property type="entry name" value="MADS_MEF2_like"/>
    <property type="match status" value="1"/>
</dbReference>
<evidence type="ECO:0000313" key="8">
    <source>
        <dbReference type="Proteomes" id="UP000623129"/>
    </source>
</evidence>
<dbReference type="Proteomes" id="UP000623129">
    <property type="component" value="Unassembled WGS sequence"/>
</dbReference>
<dbReference type="InterPro" id="IPR033896">
    <property type="entry name" value="MEF2-like_N"/>
</dbReference>
<keyword evidence="3" id="KW-0238">DNA-binding</keyword>
<evidence type="ECO:0000256" key="4">
    <source>
        <dbReference type="ARBA" id="ARBA00023163"/>
    </source>
</evidence>
<dbReference type="PROSITE" id="PS50066">
    <property type="entry name" value="MADS_BOX_2"/>
    <property type="match status" value="1"/>
</dbReference>
<dbReference type="Pfam" id="PF00319">
    <property type="entry name" value="SRF-TF"/>
    <property type="match status" value="1"/>
</dbReference>
<name>A0A833QG72_9POAL</name>
<feature type="domain" description="MADS-box" evidence="6">
    <location>
        <begin position="1"/>
        <end position="61"/>
    </location>
</feature>
<dbReference type="SMART" id="SM00432">
    <property type="entry name" value="MADS"/>
    <property type="match status" value="1"/>
</dbReference>
<dbReference type="Gene3D" id="3.40.1810.10">
    <property type="entry name" value="Transcription factor, MADS-box"/>
    <property type="match status" value="1"/>
</dbReference>
<keyword evidence="5" id="KW-0539">Nucleus</keyword>
<dbReference type="SUPFAM" id="SSF55455">
    <property type="entry name" value="SRF-like"/>
    <property type="match status" value="1"/>
</dbReference>
<organism evidence="7 8">
    <name type="scientific">Carex littledalei</name>
    <dbReference type="NCBI Taxonomy" id="544730"/>
    <lineage>
        <taxon>Eukaryota</taxon>
        <taxon>Viridiplantae</taxon>
        <taxon>Streptophyta</taxon>
        <taxon>Embryophyta</taxon>
        <taxon>Tracheophyta</taxon>
        <taxon>Spermatophyta</taxon>
        <taxon>Magnoliopsida</taxon>
        <taxon>Liliopsida</taxon>
        <taxon>Poales</taxon>
        <taxon>Cyperaceae</taxon>
        <taxon>Cyperoideae</taxon>
        <taxon>Cariceae</taxon>
        <taxon>Carex</taxon>
        <taxon>Carex subgen. Euthyceras</taxon>
    </lineage>
</organism>
<dbReference type="InterPro" id="IPR036879">
    <property type="entry name" value="TF_MADSbox_sf"/>
</dbReference>
<accession>A0A833QG72</accession>
<dbReference type="PRINTS" id="PR00404">
    <property type="entry name" value="MADSDOMAIN"/>
</dbReference>
<dbReference type="PANTHER" id="PTHR48019">
    <property type="entry name" value="SERUM RESPONSE FACTOR HOMOLOG"/>
    <property type="match status" value="1"/>
</dbReference>
<dbReference type="OrthoDB" id="1898716at2759"/>
<dbReference type="GO" id="GO:0045944">
    <property type="term" value="P:positive regulation of transcription by RNA polymerase II"/>
    <property type="evidence" value="ECO:0007669"/>
    <property type="project" value="InterPro"/>
</dbReference>
<dbReference type="EMBL" id="SWLB01000076">
    <property type="protein sequence ID" value="KAF3320272.1"/>
    <property type="molecule type" value="Genomic_DNA"/>
</dbReference>
<reference evidence="7" key="1">
    <citation type="submission" date="2020-01" db="EMBL/GenBank/DDBJ databases">
        <title>Genome sequence of Kobresia littledalei, the first chromosome-level genome in the family Cyperaceae.</title>
        <authorList>
            <person name="Qu G."/>
        </authorList>
    </citation>
    <scope>NUCLEOTIDE SEQUENCE</scope>
    <source>
        <strain evidence="7">C.B.Clarke</strain>
        <tissue evidence="7">Leaf</tissue>
    </source>
</reference>
<comment type="caution">
    <text evidence="7">The sequence shown here is derived from an EMBL/GenBank/DDBJ whole genome shotgun (WGS) entry which is preliminary data.</text>
</comment>
<dbReference type="GO" id="GO:0000977">
    <property type="term" value="F:RNA polymerase II transcription regulatory region sequence-specific DNA binding"/>
    <property type="evidence" value="ECO:0007669"/>
    <property type="project" value="InterPro"/>
</dbReference>
<evidence type="ECO:0000259" key="6">
    <source>
        <dbReference type="PROSITE" id="PS50066"/>
    </source>
</evidence>
<gene>
    <name evidence="7" type="ORF">FCM35_KLT22128</name>
</gene>
<dbReference type="AlphaFoldDB" id="A0A833QG72"/>
<keyword evidence="8" id="KW-1185">Reference proteome</keyword>
<evidence type="ECO:0000256" key="2">
    <source>
        <dbReference type="ARBA" id="ARBA00023015"/>
    </source>
</evidence>
<keyword evidence="2" id="KW-0805">Transcription regulation</keyword>
<proteinExistence type="predicted"/>